<dbReference type="CDD" id="cd03424">
    <property type="entry name" value="NUDIX_ADPRase_Nudt5_UGPPase_Nudt14"/>
    <property type="match status" value="1"/>
</dbReference>
<dbReference type="GO" id="GO:0016787">
    <property type="term" value="F:hydrolase activity"/>
    <property type="evidence" value="ECO:0007669"/>
    <property type="project" value="UniProtKB-KW"/>
</dbReference>
<evidence type="ECO:0000313" key="9">
    <source>
        <dbReference type="EMBL" id="MCL6729515.1"/>
    </source>
</evidence>
<organism evidence="9 10">
    <name type="scientific">Sphingomonas hankyongi</name>
    <dbReference type="NCBI Taxonomy" id="2908209"/>
    <lineage>
        <taxon>Bacteria</taxon>
        <taxon>Pseudomonadati</taxon>
        <taxon>Pseudomonadota</taxon>
        <taxon>Alphaproteobacteria</taxon>
        <taxon>Sphingomonadales</taxon>
        <taxon>Sphingomonadaceae</taxon>
        <taxon>Sphingomonas</taxon>
    </lineage>
</organism>
<comment type="similarity">
    <text evidence="3">Belongs to the Nudix hydrolase family. NudK subfamily.</text>
</comment>
<evidence type="ECO:0000256" key="5">
    <source>
        <dbReference type="ARBA" id="ARBA00022801"/>
    </source>
</evidence>
<evidence type="ECO:0000256" key="7">
    <source>
        <dbReference type="ARBA" id="ARBA00032272"/>
    </source>
</evidence>
<evidence type="ECO:0000256" key="2">
    <source>
        <dbReference type="ARBA" id="ARBA00001946"/>
    </source>
</evidence>
<proteinExistence type="inferred from homology"/>
<dbReference type="Gene3D" id="3.90.79.10">
    <property type="entry name" value="Nucleoside Triphosphate Pyrophosphohydrolase"/>
    <property type="match status" value="1"/>
</dbReference>
<dbReference type="Proteomes" id="UP001165342">
    <property type="component" value="Unassembled WGS sequence"/>
</dbReference>
<dbReference type="Pfam" id="PF00293">
    <property type="entry name" value="NUDIX"/>
    <property type="match status" value="1"/>
</dbReference>
<sequence length="171" mass="18813">MSLDDDAPAEVMWAGKFVRAIKKGKWEFASRTNDIRAVVVVAEFEGKTILVDQPRAATGCRCLELPAGLVGDVDRDATVEATAIKELEEETGFTAERVERLGDFYASPGMLSEGFTLVRAHGVRRIGPGGGDEHEDINVHLVPRPDIPRFVEDKRAAGFGIDVKLLMFMHF</sequence>
<feature type="domain" description="Nudix hydrolase" evidence="8">
    <location>
        <begin position="33"/>
        <end position="169"/>
    </location>
</feature>
<keyword evidence="5 9" id="KW-0378">Hydrolase</keyword>
<comment type="catalytic activity">
    <reaction evidence="1">
        <text>GDP-alpha-D-mannose + H2O = alpha-D-mannose 1-phosphate + GMP + 2 H(+)</text>
        <dbReference type="Rhea" id="RHEA:27978"/>
        <dbReference type="ChEBI" id="CHEBI:15377"/>
        <dbReference type="ChEBI" id="CHEBI:15378"/>
        <dbReference type="ChEBI" id="CHEBI:57527"/>
        <dbReference type="ChEBI" id="CHEBI:58115"/>
        <dbReference type="ChEBI" id="CHEBI:58409"/>
    </reaction>
</comment>
<name>A0ABT0S1T4_9SPHN</name>
<evidence type="ECO:0000259" key="8">
    <source>
        <dbReference type="PROSITE" id="PS51462"/>
    </source>
</evidence>
<keyword evidence="10" id="KW-1185">Reference proteome</keyword>
<accession>A0ABT0S1T4</accession>
<dbReference type="InterPro" id="IPR015797">
    <property type="entry name" value="NUDIX_hydrolase-like_dom_sf"/>
</dbReference>
<dbReference type="SUPFAM" id="SSF55811">
    <property type="entry name" value="Nudix"/>
    <property type="match status" value="1"/>
</dbReference>
<comment type="caution">
    <text evidence="9">The sequence shown here is derived from an EMBL/GenBank/DDBJ whole genome shotgun (WGS) entry which is preliminary data.</text>
</comment>
<evidence type="ECO:0000313" key="10">
    <source>
        <dbReference type="Proteomes" id="UP001165342"/>
    </source>
</evidence>
<dbReference type="EMBL" id="JAMGBE010000002">
    <property type="protein sequence ID" value="MCL6729515.1"/>
    <property type="molecule type" value="Genomic_DNA"/>
</dbReference>
<evidence type="ECO:0000256" key="6">
    <source>
        <dbReference type="ARBA" id="ARBA00032162"/>
    </source>
</evidence>
<dbReference type="RefSeq" id="WP_249831012.1">
    <property type="nucleotide sequence ID" value="NZ_JAMGBE010000002.1"/>
</dbReference>
<gene>
    <name evidence="9" type="ORF">LZ538_05510</name>
</gene>
<comment type="cofactor">
    <cofactor evidence="2">
        <name>Mg(2+)</name>
        <dbReference type="ChEBI" id="CHEBI:18420"/>
    </cofactor>
</comment>
<dbReference type="PANTHER" id="PTHR11839">
    <property type="entry name" value="UDP/ADP-SUGAR PYROPHOSPHATASE"/>
    <property type="match status" value="1"/>
</dbReference>
<dbReference type="PANTHER" id="PTHR11839:SF18">
    <property type="entry name" value="NUDIX HYDROLASE DOMAIN-CONTAINING PROTEIN"/>
    <property type="match status" value="1"/>
</dbReference>
<dbReference type="PROSITE" id="PS51462">
    <property type="entry name" value="NUDIX"/>
    <property type="match status" value="1"/>
</dbReference>
<evidence type="ECO:0000256" key="1">
    <source>
        <dbReference type="ARBA" id="ARBA00000847"/>
    </source>
</evidence>
<reference evidence="9" key="1">
    <citation type="submission" date="2022-05" db="EMBL/GenBank/DDBJ databases">
        <authorList>
            <person name="Jo J.-H."/>
            <person name="Im W.-T."/>
        </authorList>
    </citation>
    <scope>NUCLEOTIDE SEQUENCE</scope>
    <source>
        <strain evidence="9">SE220</strain>
    </source>
</reference>
<evidence type="ECO:0000256" key="4">
    <source>
        <dbReference type="ARBA" id="ARBA00016377"/>
    </source>
</evidence>
<evidence type="ECO:0000256" key="3">
    <source>
        <dbReference type="ARBA" id="ARBA00007275"/>
    </source>
</evidence>
<dbReference type="InterPro" id="IPR000086">
    <property type="entry name" value="NUDIX_hydrolase_dom"/>
</dbReference>
<protein>
    <recommendedName>
        <fullName evidence="4">GDP-mannose pyrophosphatase</fullName>
    </recommendedName>
    <alternativeName>
        <fullName evidence="6">GDP-mannose hydrolase</fullName>
    </alternativeName>
    <alternativeName>
        <fullName evidence="7">GDPMK</fullName>
    </alternativeName>
</protein>